<accession>A0A6F8XWR4</accession>
<dbReference type="SUPFAM" id="SSF54637">
    <property type="entry name" value="Thioesterase/thiol ester dehydrase-isomerase"/>
    <property type="match status" value="1"/>
</dbReference>
<dbReference type="Proteomes" id="UP000502508">
    <property type="component" value="Chromosome"/>
</dbReference>
<dbReference type="Gene3D" id="3.10.129.10">
    <property type="entry name" value="Hotdog Thioesterase"/>
    <property type="match status" value="1"/>
</dbReference>
<protein>
    <recommendedName>
        <fullName evidence="1">FAS1-like dehydratase domain-containing protein</fullName>
    </recommendedName>
</protein>
<dbReference type="InterPro" id="IPR029069">
    <property type="entry name" value="HotDog_dom_sf"/>
</dbReference>
<evidence type="ECO:0000313" key="3">
    <source>
        <dbReference type="Proteomes" id="UP000502508"/>
    </source>
</evidence>
<name>A0A6F8XWR4_9ACTN</name>
<evidence type="ECO:0000313" key="2">
    <source>
        <dbReference type="EMBL" id="BCB78239.1"/>
    </source>
</evidence>
<dbReference type="Pfam" id="PF13452">
    <property type="entry name" value="FAS1_DH_region"/>
    <property type="match status" value="1"/>
</dbReference>
<gene>
    <name evidence="2" type="ORF">Pflav_046490</name>
</gene>
<feature type="domain" description="FAS1-like dehydratase" evidence="1">
    <location>
        <begin position="20"/>
        <end position="149"/>
    </location>
</feature>
<dbReference type="RefSeq" id="WP_173037816.1">
    <property type="nucleotide sequence ID" value="NZ_AP022870.1"/>
</dbReference>
<dbReference type="InterPro" id="IPR039569">
    <property type="entry name" value="FAS1-like_DH_region"/>
</dbReference>
<dbReference type="EMBL" id="AP022870">
    <property type="protein sequence ID" value="BCB78239.1"/>
    <property type="molecule type" value="Genomic_DNA"/>
</dbReference>
<dbReference type="KEGG" id="pfla:Pflav_046490"/>
<evidence type="ECO:0000259" key="1">
    <source>
        <dbReference type="Pfam" id="PF13452"/>
    </source>
</evidence>
<keyword evidence="3" id="KW-1185">Reference proteome</keyword>
<sequence>MAAAPVRATEPAALRRELRALVGTVSAPRTRPVLASDVHRFRLATAAGGGAGSTDPTVVPAVGSVVPPTFFCPDPLVAAEALGLPRPRPLSRTIDGGSQWQVVRPVRVGDTLTLVARIAAITPRTTADGRPMVLTVIEVLAWNQDGHQVGVARGTSVSYEERVS</sequence>
<reference evidence="2 3" key="2">
    <citation type="submission" date="2020-03" db="EMBL/GenBank/DDBJ databases">
        <authorList>
            <person name="Ichikawa N."/>
            <person name="Kimura A."/>
            <person name="Kitahashi Y."/>
            <person name="Uohara A."/>
        </authorList>
    </citation>
    <scope>NUCLEOTIDE SEQUENCE [LARGE SCALE GENOMIC DNA]</scope>
    <source>
        <strain evidence="2 3">NBRC 107702</strain>
    </source>
</reference>
<organism evidence="2 3">
    <name type="scientific">Phytohabitans flavus</name>
    <dbReference type="NCBI Taxonomy" id="1076124"/>
    <lineage>
        <taxon>Bacteria</taxon>
        <taxon>Bacillati</taxon>
        <taxon>Actinomycetota</taxon>
        <taxon>Actinomycetes</taxon>
        <taxon>Micromonosporales</taxon>
        <taxon>Micromonosporaceae</taxon>
    </lineage>
</organism>
<dbReference type="AlphaFoldDB" id="A0A6F8XWR4"/>
<reference evidence="2 3" key="1">
    <citation type="submission" date="2020-03" db="EMBL/GenBank/DDBJ databases">
        <title>Whole genome shotgun sequence of Phytohabitans flavus NBRC 107702.</title>
        <authorList>
            <person name="Komaki H."/>
            <person name="Tamura T."/>
        </authorList>
    </citation>
    <scope>NUCLEOTIDE SEQUENCE [LARGE SCALE GENOMIC DNA]</scope>
    <source>
        <strain evidence="2 3">NBRC 107702</strain>
    </source>
</reference>
<proteinExistence type="predicted"/>